<dbReference type="PANTHER" id="PTHR33096">
    <property type="entry name" value="CXC2 DOMAIN-CONTAINING PROTEIN"/>
    <property type="match status" value="1"/>
</dbReference>
<feature type="signal peptide" evidence="2">
    <location>
        <begin position="1"/>
        <end position="16"/>
    </location>
</feature>
<feature type="domain" description="CxC1-like cysteine cluster associated with KDZ transposases" evidence="3">
    <location>
        <begin position="314"/>
        <end position="419"/>
    </location>
</feature>
<keyword evidence="2" id="KW-0732">Signal</keyword>
<accession>A0A2S4W934</accession>
<evidence type="ECO:0000259" key="3">
    <source>
        <dbReference type="Pfam" id="PF18802"/>
    </source>
</evidence>
<gene>
    <name evidence="4" type="ORF">PSHT_05984</name>
</gene>
<evidence type="ECO:0000256" key="2">
    <source>
        <dbReference type="SAM" id="SignalP"/>
    </source>
</evidence>
<dbReference type="Proteomes" id="UP000238274">
    <property type="component" value="Unassembled WGS sequence"/>
</dbReference>
<comment type="caution">
    <text evidence="4">The sequence shown here is derived from an EMBL/GenBank/DDBJ whole genome shotgun (WGS) entry which is preliminary data.</text>
</comment>
<proteinExistence type="predicted"/>
<dbReference type="InterPro" id="IPR040521">
    <property type="entry name" value="KDZ"/>
</dbReference>
<evidence type="ECO:0000313" key="5">
    <source>
        <dbReference type="Proteomes" id="UP000238274"/>
    </source>
</evidence>
<reference evidence="5" key="2">
    <citation type="journal article" date="2018" name="BMC Genomics">
        <title>Genomic insights into host adaptation between the wheat stripe rust pathogen (Puccinia striiformis f. sp. tritici) and the barley stripe rust pathogen (Puccinia striiformis f. sp. hordei).</title>
        <authorList>
            <person name="Xia C."/>
            <person name="Wang M."/>
            <person name="Yin C."/>
            <person name="Cornejo O.E."/>
            <person name="Hulbert S.H."/>
            <person name="Chen X."/>
        </authorList>
    </citation>
    <scope>NUCLEOTIDE SEQUENCE [LARGE SCALE GENOMIC DNA]</scope>
    <source>
        <strain evidence="5">93TX-2</strain>
    </source>
</reference>
<feature type="compositionally biased region" description="Basic and acidic residues" evidence="1">
    <location>
        <begin position="209"/>
        <end position="227"/>
    </location>
</feature>
<organism evidence="4 5">
    <name type="scientific">Puccinia striiformis</name>
    <dbReference type="NCBI Taxonomy" id="27350"/>
    <lineage>
        <taxon>Eukaryota</taxon>
        <taxon>Fungi</taxon>
        <taxon>Dikarya</taxon>
        <taxon>Basidiomycota</taxon>
        <taxon>Pucciniomycotina</taxon>
        <taxon>Pucciniomycetes</taxon>
        <taxon>Pucciniales</taxon>
        <taxon>Pucciniaceae</taxon>
        <taxon>Puccinia</taxon>
    </lineage>
</organism>
<dbReference type="AlphaFoldDB" id="A0A2S4W934"/>
<dbReference type="PANTHER" id="PTHR33096:SF1">
    <property type="entry name" value="CXC1-LIKE CYSTEINE CLUSTER ASSOCIATED WITH KDZ TRANSPOSASES DOMAIN-CONTAINING PROTEIN"/>
    <property type="match status" value="1"/>
</dbReference>
<feature type="compositionally biased region" description="Polar residues" evidence="1">
    <location>
        <begin position="166"/>
        <end position="175"/>
    </location>
</feature>
<dbReference type="InterPro" id="IPR041320">
    <property type="entry name" value="CxC1"/>
</dbReference>
<dbReference type="VEuPathDB" id="FungiDB:PSTT_15593"/>
<reference evidence="5" key="3">
    <citation type="journal article" date="2018" name="Mol. Plant Microbe Interact.">
        <title>Genome sequence resources for the wheat stripe rust pathogen (Puccinia striiformis f. sp. tritici) and the barley stripe rust pathogen (Puccinia striiformis f. sp. hordei).</title>
        <authorList>
            <person name="Xia C."/>
            <person name="Wang M."/>
            <person name="Yin C."/>
            <person name="Cornejo O.E."/>
            <person name="Hulbert S.H."/>
            <person name="Chen X."/>
        </authorList>
    </citation>
    <scope>NUCLEOTIDE SEQUENCE [LARGE SCALE GENOMIC DNA]</scope>
    <source>
        <strain evidence="5">93TX-2</strain>
    </source>
</reference>
<reference evidence="4 5" key="1">
    <citation type="submission" date="2017-12" db="EMBL/GenBank/DDBJ databases">
        <title>Gene loss provides genomic basis for host adaptation in cereal stripe rust fungi.</title>
        <authorList>
            <person name="Xia C."/>
        </authorList>
    </citation>
    <scope>NUCLEOTIDE SEQUENCE [LARGE SCALE GENOMIC DNA]</scope>
    <source>
        <strain evidence="4 5">93TX-2</strain>
    </source>
</reference>
<dbReference type="VEuPathDB" id="FungiDB:PSHT_05984"/>
<feature type="region of interest" description="Disordered" evidence="1">
    <location>
        <begin position="145"/>
        <end position="227"/>
    </location>
</feature>
<dbReference type="OrthoDB" id="2666777at2759"/>
<evidence type="ECO:0000313" key="4">
    <source>
        <dbReference type="EMBL" id="POW18294.1"/>
    </source>
</evidence>
<evidence type="ECO:0000256" key="1">
    <source>
        <dbReference type="SAM" id="MobiDB-lite"/>
    </source>
</evidence>
<sequence length="627" mass="69811">MPITILLVPLFVLVESNRPTISISCSPTIEIRLVFPRSTTPFISGHFALAHSLGLIQPPQSSSFGFVLPSRSASVLDIGSVPVLPTSNPDLSEPQSVGVSNSMSLLIFSSSVHRKSFPSTYLTIDHNQPRILPLSPWVKDARFDPFHHETRRQKKKREKDAPRDLASQQTLTSLVDGTYQPPRIGNHPRASTSSLRPDSSGGDVGNMDQHPDHYGPDHDDGDYDHMLDSQSHLAHHGSLAATSALSAWGSIPWDVPSSIPNHPSPEFNFLDPKITAAVRNRDRNVTHQRKDDIWQKLMRKLFPVYMWLKVKTQNWTATNALDSFSTKFCKCGANAPRVTQWIDLVDLTGQQRMNFTFCKCLPRPVQVLANGFLASSPSEPTAAFSMRLLAYHNHAWHHSNVRMAPFSETQQLFNEERSETLWNKSQTAGRDLQTCLGQAILTYCNLLEMNLDLIQSVLGMSELQKLASGTCPGCFGPSSRTGIYRLNSVANRLNISFDGNFQQRHQKAAGRNAVAMKIPDMFTQPADLDRVKEYIANQERVHKINKKADKCAASHKAGNDNRNETTWKACDDTGLMGACCRHDSVIYLTNIEGTGENRALPLVILERIITPSKQTGRLVFSTISDAR</sequence>
<keyword evidence="5" id="KW-1185">Reference proteome</keyword>
<protein>
    <recommendedName>
        <fullName evidence="3">CxC1-like cysteine cluster associated with KDZ transposases domain-containing protein</fullName>
    </recommendedName>
</protein>
<name>A0A2S4W934_9BASI</name>
<feature type="chain" id="PRO_5015670216" description="CxC1-like cysteine cluster associated with KDZ transposases domain-containing protein" evidence="2">
    <location>
        <begin position="17"/>
        <end position="627"/>
    </location>
</feature>
<dbReference type="Pfam" id="PF18758">
    <property type="entry name" value="KDZ"/>
    <property type="match status" value="1"/>
</dbReference>
<dbReference type="EMBL" id="PKSM01000068">
    <property type="protein sequence ID" value="POW18294.1"/>
    <property type="molecule type" value="Genomic_DNA"/>
</dbReference>
<dbReference type="Pfam" id="PF18802">
    <property type="entry name" value="CxC1"/>
    <property type="match status" value="1"/>
</dbReference>